<accession>A8ZZ96</accession>
<name>A8ZZ96_DESOH</name>
<keyword evidence="5" id="KW-0472">Membrane</keyword>
<dbReference type="eggNOG" id="COG1560">
    <property type="taxonomic scope" value="Bacteria"/>
</dbReference>
<dbReference type="CDD" id="cd07984">
    <property type="entry name" value="LPLAT_LABLAT-like"/>
    <property type="match status" value="1"/>
</dbReference>
<evidence type="ECO:0000256" key="2">
    <source>
        <dbReference type="ARBA" id="ARBA00022475"/>
    </source>
</evidence>
<evidence type="ECO:0000313" key="7">
    <source>
        <dbReference type="EMBL" id="ABW67249.1"/>
    </source>
</evidence>
<evidence type="ECO:0000256" key="5">
    <source>
        <dbReference type="ARBA" id="ARBA00023136"/>
    </source>
</evidence>
<keyword evidence="6 7" id="KW-0012">Acyltransferase</keyword>
<keyword evidence="8" id="KW-1185">Reference proteome</keyword>
<gene>
    <name evidence="7" type="ordered locus">Dole_1445</name>
</gene>
<dbReference type="OrthoDB" id="9803456at2"/>
<keyword evidence="2" id="KW-1003">Cell membrane</keyword>
<evidence type="ECO:0000256" key="4">
    <source>
        <dbReference type="ARBA" id="ARBA00022679"/>
    </source>
</evidence>
<dbReference type="PANTHER" id="PTHR30606:SF10">
    <property type="entry name" value="PHOSPHATIDYLINOSITOL MANNOSIDE ACYLTRANSFERASE"/>
    <property type="match status" value="1"/>
</dbReference>
<dbReference type="STRING" id="96561.Dole_1445"/>
<dbReference type="InterPro" id="IPR004960">
    <property type="entry name" value="LipA_acyltrans"/>
</dbReference>
<evidence type="ECO:0000313" key="8">
    <source>
        <dbReference type="Proteomes" id="UP000008561"/>
    </source>
</evidence>
<dbReference type="PIRSF" id="PIRSF026649">
    <property type="entry name" value="MsbB"/>
    <property type="match status" value="1"/>
</dbReference>
<proteinExistence type="predicted"/>
<sequence length="303" mass="34510">MTTVDKIIAQALRLLCLAIGTLPMRYHEPVARLIGGFWFAVDRRHRRVTIENLERAYPEKTDPDEIKTLARKVFAGFSRLFLEVCWSMKSDPATLARHIDRTGIRFVKEALAGGKGVLILSGHLGNWELLPYVPSLENIQNHAVYRPLDFAPMDHLVRFLRSRCGTGLIPASNALRKIVATLRKNEVIGLLVDQNSDPHNGVAIKFFDQWTYGTKGLALIARHTGAPVVPGFLIRENKGFRFVSGPAIPFVFTGDTRIDIEVNTQAYNRVIEEMVRKYPEQWFWVHRRWKTPMSSPWPRSVAL</sequence>
<organism evidence="7 8">
    <name type="scientific">Desulfosudis oleivorans (strain DSM 6200 / JCM 39069 / Hxd3)</name>
    <name type="common">Desulfococcus oleovorans</name>
    <dbReference type="NCBI Taxonomy" id="96561"/>
    <lineage>
        <taxon>Bacteria</taxon>
        <taxon>Pseudomonadati</taxon>
        <taxon>Thermodesulfobacteriota</taxon>
        <taxon>Desulfobacteria</taxon>
        <taxon>Desulfobacterales</taxon>
        <taxon>Desulfosudaceae</taxon>
        <taxon>Desulfosudis</taxon>
    </lineage>
</organism>
<dbReference type="PANTHER" id="PTHR30606">
    <property type="entry name" value="LIPID A BIOSYNTHESIS LAUROYL ACYLTRANSFERASE"/>
    <property type="match status" value="1"/>
</dbReference>
<dbReference type="GO" id="GO:0005886">
    <property type="term" value="C:plasma membrane"/>
    <property type="evidence" value="ECO:0007669"/>
    <property type="project" value="UniProtKB-SubCell"/>
</dbReference>
<protein>
    <submittedName>
        <fullName evidence="7">Lipid A biosynthesis acyltransferase</fullName>
    </submittedName>
</protein>
<evidence type="ECO:0000256" key="1">
    <source>
        <dbReference type="ARBA" id="ARBA00004533"/>
    </source>
</evidence>
<dbReference type="AlphaFoldDB" id="A8ZZ96"/>
<keyword evidence="4 7" id="KW-0808">Transferase</keyword>
<comment type="subcellular location">
    <subcellularLocation>
        <location evidence="1">Cell inner membrane</location>
    </subcellularLocation>
</comment>
<dbReference type="RefSeq" id="WP_012174865.1">
    <property type="nucleotide sequence ID" value="NC_009943.1"/>
</dbReference>
<dbReference type="Pfam" id="PF03279">
    <property type="entry name" value="Lip_A_acyltrans"/>
    <property type="match status" value="1"/>
</dbReference>
<keyword evidence="3" id="KW-0997">Cell inner membrane</keyword>
<evidence type="ECO:0000256" key="6">
    <source>
        <dbReference type="ARBA" id="ARBA00023315"/>
    </source>
</evidence>
<reference evidence="7 8" key="1">
    <citation type="submission" date="2007-10" db="EMBL/GenBank/DDBJ databases">
        <title>Complete sequence of Desulfococcus oleovorans Hxd3.</title>
        <authorList>
            <consortium name="US DOE Joint Genome Institute"/>
            <person name="Copeland A."/>
            <person name="Lucas S."/>
            <person name="Lapidus A."/>
            <person name="Barry K."/>
            <person name="Glavina del Rio T."/>
            <person name="Dalin E."/>
            <person name="Tice H."/>
            <person name="Pitluck S."/>
            <person name="Kiss H."/>
            <person name="Brettin T."/>
            <person name="Bruce D."/>
            <person name="Detter J.C."/>
            <person name="Han C."/>
            <person name="Schmutz J."/>
            <person name="Larimer F."/>
            <person name="Land M."/>
            <person name="Hauser L."/>
            <person name="Kyrpides N."/>
            <person name="Kim E."/>
            <person name="Wawrik B."/>
            <person name="Richardson P."/>
        </authorList>
    </citation>
    <scope>NUCLEOTIDE SEQUENCE [LARGE SCALE GENOMIC DNA]</scope>
    <source>
        <strain evidence="8">DSM 6200 / JCM 39069 / Hxd3</strain>
    </source>
</reference>
<dbReference type="GO" id="GO:0009247">
    <property type="term" value="P:glycolipid biosynthetic process"/>
    <property type="evidence" value="ECO:0007669"/>
    <property type="project" value="UniProtKB-ARBA"/>
</dbReference>
<evidence type="ECO:0000256" key="3">
    <source>
        <dbReference type="ARBA" id="ARBA00022519"/>
    </source>
</evidence>
<dbReference type="GO" id="GO:0016746">
    <property type="term" value="F:acyltransferase activity"/>
    <property type="evidence" value="ECO:0007669"/>
    <property type="project" value="UniProtKB-KW"/>
</dbReference>
<dbReference type="EMBL" id="CP000859">
    <property type="protein sequence ID" value="ABW67249.1"/>
    <property type="molecule type" value="Genomic_DNA"/>
</dbReference>
<dbReference type="HOGENOM" id="CLU_049421_4_0_7"/>
<dbReference type="KEGG" id="dol:Dole_1445"/>
<dbReference type="Proteomes" id="UP000008561">
    <property type="component" value="Chromosome"/>
</dbReference>